<evidence type="ECO:0000313" key="14">
    <source>
        <dbReference type="EMBL" id="EDY19626.1"/>
    </source>
</evidence>
<dbReference type="Gene3D" id="3.40.630.10">
    <property type="entry name" value="Zn peptidases"/>
    <property type="match status" value="1"/>
</dbReference>
<evidence type="ECO:0000256" key="2">
    <source>
        <dbReference type="ARBA" id="ARBA00001947"/>
    </source>
</evidence>
<evidence type="ECO:0000259" key="13">
    <source>
        <dbReference type="Pfam" id="PF07687"/>
    </source>
</evidence>
<evidence type="ECO:0000256" key="12">
    <source>
        <dbReference type="ARBA" id="ARBA00051301"/>
    </source>
</evidence>
<dbReference type="AlphaFoldDB" id="B4D1L4"/>
<evidence type="ECO:0000256" key="9">
    <source>
        <dbReference type="ARBA" id="ARBA00022801"/>
    </source>
</evidence>
<dbReference type="InterPro" id="IPR050072">
    <property type="entry name" value="Peptidase_M20A"/>
</dbReference>
<dbReference type="InterPro" id="IPR010182">
    <property type="entry name" value="ArgE/DapE"/>
</dbReference>
<dbReference type="Gene3D" id="3.30.70.360">
    <property type="match status" value="1"/>
</dbReference>
<gene>
    <name evidence="14" type="ORF">CfE428DRAFT_2802</name>
</gene>
<dbReference type="eggNOG" id="COG0624">
    <property type="taxonomic scope" value="Bacteria"/>
</dbReference>
<feature type="domain" description="Peptidase M20 dimerisation" evidence="13">
    <location>
        <begin position="214"/>
        <end position="317"/>
    </location>
</feature>
<comment type="pathway">
    <text evidence="3">Amino-acid biosynthesis; L-lysine biosynthesis via DAP pathway; LL-2,6-diaminopimelate from (S)-tetrahydrodipicolinate (succinylase route): step 3/3.</text>
</comment>
<dbReference type="SUPFAM" id="SSF55031">
    <property type="entry name" value="Bacterial exopeptidase dimerisation domain"/>
    <property type="match status" value="1"/>
</dbReference>
<comment type="catalytic activity">
    <reaction evidence="12">
        <text>N-succinyl-(2S,6S)-2,6-diaminopimelate + H2O = (2S,6S)-2,6-diaminopimelate + succinate</text>
        <dbReference type="Rhea" id="RHEA:22608"/>
        <dbReference type="ChEBI" id="CHEBI:15377"/>
        <dbReference type="ChEBI" id="CHEBI:30031"/>
        <dbReference type="ChEBI" id="CHEBI:57609"/>
        <dbReference type="ChEBI" id="CHEBI:58087"/>
        <dbReference type="EC" id="3.5.1.18"/>
    </reaction>
</comment>
<organism evidence="14 15">
    <name type="scientific">Chthoniobacter flavus Ellin428</name>
    <dbReference type="NCBI Taxonomy" id="497964"/>
    <lineage>
        <taxon>Bacteria</taxon>
        <taxon>Pseudomonadati</taxon>
        <taxon>Verrucomicrobiota</taxon>
        <taxon>Spartobacteria</taxon>
        <taxon>Chthoniobacterales</taxon>
        <taxon>Chthoniobacteraceae</taxon>
        <taxon>Chthoniobacter</taxon>
    </lineage>
</organism>
<dbReference type="CDD" id="cd03894">
    <property type="entry name" value="M20_ArgE"/>
    <property type="match status" value="1"/>
</dbReference>
<evidence type="ECO:0000256" key="10">
    <source>
        <dbReference type="ARBA" id="ARBA00022833"/>
    </source>
</evidence>
<keyword evidence="11" id="KW-0170">Cobalt</keyword>
<comment type="cofactor">
    <cofactor evidence="2">
        <name>Zn(2+)</name>
        <dbReference type="ChEBI" id="CHEBI:29105"/>
    </cofactor>
</comment>
<dbReference type="InterPro" id="IPR002933">
    <property type="entry name" value="Peptidase_M20"/>
</dbReference>
<dbReference type="EC" id="3.5.1.18" evidence="5"/>
<keyword evidence="10" id="KW-0862">Zinc</keyword>
<dbReference type="PANTHER" id="PTHR43808">
    <property type="entry name" value="ACETYLORNITHINE DEACETYLASE"/>
    <property type="match status" value="1"/>
</dbReference>
<comment type="caution">
    <text evidence="14">The sequence shown here is derived from an EMBL/GenBank/DDBJ whole genome shotgun (WGS) entry which is preliminary data.</text>
</comment>
<evidence type="ECO:0000256" key="1">
    <source>
        <dbReference type="ARBA" id="ARBA00001941"/>
    </source>
</evidence>
<dbReference type="Proteomes" id="UP000005824">
    <property type="component" value="Unassembled WGS sequence"/>
</dbReference>
<dbReference type="STRING" id="497964.CfE428DRAFT_2802"/>
<dbReference type="FunCoup" id="B4D1L4">
    <property type="interactions" value="255"/>
</dbReference>
<evidence type="ECO:0000256" key="5">
    <source>
        <dbReference type="ARBA" id="ARBA00011921"/>
    </source>
</evidence>
<keyword evidence="15" id="KW-1185">Reference proteome</keyword>
<proteinExistence type="inferred from homology"/>
<evidence type="ECO:0000256" key="7">
    <source>
        <dbReference type="ARBA" id="ARBA00022605"/>
    </source>
</evidence>
<keyword evidence="9" id="KW-0378">Hydrolase</keyword>
<evidence type="ECO:0000256" key="3">
    <source>
        <dbReference type="ARBA" id="ARBA00005130"/>
    </source>
</evidence>
<dbReference type="PANTHER" id="PTHR43808:SF8">
    <property type="entry name" value="PEPTIDASE M20 DIMERISATION DOMAIN-CONTAINING PROTEIN"/>
    <property type="match status" value="1"/>
</dbReference>
<sequence length="420" mass="45553">MATLIKEPLGGKNVSYPGVVYRQRAVVSSWPGSEACSESRMTLSPVTQTLAELVRINSVNSSYEGGPGEREVASWIRRFFEQRGIEVWEQEVFPGRPNVIARLPGRDPSRRVILEAHMDTVSVKGMSIPPFEPRIEEGKMYGRGSSDTKAGLAAMMHAVAALRESGQQPPCEVWLAAVVDEEFSFRGVVKLCEGLTAQAALVAEPTGLRAVIACKGVLRWRIVVRGKAAHSGKPHLGVNAITHMARIVLALEEEQRRLARHVHRLLGPATLNVGVIQGGVQVNFVPDTCAIEIDRRLLPGETVAGVLAHYQGMLDALRAEHPTLDAFMEPPMLTDEALETPAESAAAKLASTVLCEMGLDSDVCGVPFSCDASKLSRQGVPSLVFGPGSIDQAHAAVEFVDLAEVERAVEFYRSFIERFA</sequence>
<dbReference type="GO" id="GO:0009014">
    <property type="term" value="F:succinyl-diaminopimelate desuccinylase activity"/>
    <property type="evidence" value="ECO:0007669"/>
    <property type="project" value="UniProtKB-EC"/>
</dbReference>
<evidence type="ECO:0000256" key="8">
    <source>
        <dbReference type="ARBA" id="ARBA00022723"/>
    </source>
</evidence>
<dbReference type="PROSITE" id="PS00759">
    <property type="entry name" value="ARGE_DAPE_CPG2_2"/>
    <property type="match status" value="1"/>
</dbReference>
<keyword evidence="7" id="KW-0028">Amino-acid biosynthesis</keyword>
<evidence type="ECO:0000256" key="11">
    <source>
        <dbReference type="ARBA" id="ARBA00023285"/>
    </source>
</evidence>
<dbReference type="EMBL" id="ABVL01000007">
    <property type="protein sequence ID" value="EDY19626.1"/>
    <property type="molecule type" value="Genomic_DNA"/>
</dbReference>
<dbReference type="GO" id="GO:0009089">
    <property type="term" value="P:lysine biosynthetic process via diaminopimelate"/>
    <property type="evidence" value="ECO:0007669"/>
    <property type="project" value="UniProtKB-UniPathway"/>
</dbReference>
<dbReference type="NCBIfam" id="TIGR01910">
    <property type="entry name" value="DapE-ArgE"/>
    <property type="match status" value="1"/>
</dbReference>
<dbReference type="Pfam" id="PF01546">
    <property type="entry name" value="Peptidase_M20"/>
    <property type="match status" value="1"/>
</dbReference>
<reference evidence="14 15" key="1">
    <citation type="journal article" date="2011" name="J. Bacteriol.">
        <title>Genome sequence of Chthoniobacter flavus Ellin428, an aerobic heterotrophic soil bacterium.</title>
        <authorList>
            <person name="Kant R."/>
            <person name="van Passel M.W."/>
            <person name="Palva A."/>
            <person name="Lucas S."/>
            <person name="Lapidus A."/>
            <person name="Glavina Del Rio T."/>
            <person name="Dalin E."/>
            <person name="Tice H."/>
            <person name="Bruce D."/>
            <person name="Goodwin L."/>
            <person name="Pitluck S."/>
            <person name="Larimer F.W."/>
            <person name="Land M.L."/>
            <person name="Hauser L."/>
            <person name="Sangwan P."/>
            <person name="de Vos W.M."/>
            <person name="Janssen P.H."/>
            <person name="Smidt H."/>
        </authorList>
    </citation>
    <scope>NUCLEOTIDE SEQUENCE [LARGE SCALE GENOMIC DNA]</scope>
    <source>
        <strain evidence="14 15">Ellin428</strain>
    </source>
</reference>
<name>B4D1L4_9BACT</name>
<accession>B4D1L4</accession>
<dbReference type="UniPathway" id="UPA00034">
    <property type="reaction ID" value="UER00021"/>
</dbReference>
<comment type="cofactor">
    <cofactor evidence="1">
        <name>Co(2+)</name>
        <dbReference type="ChEBI" id="CHEBI:48828"/>
    </cofactor>
</comment>
<evidence type="ECO:0000256" key="4">
    <source>
        <dbReference type="ARBA" id="ARBA00006247"/>
    </source>
</evidence>
<dbReference type="GO" id="GO:0046872">
    <property type="term" value="F:metal ion binding"/>
    <property type="evidence" value="ECO:0007669"/>
    <property type="project" value="UniProtKB-KW"/>
</dbReference>
<dbReference type="InterPro" id="IPR001261">
    <property type="entry name" value="ArgE/DapE_CS"/>
</dbReference>
<protein>
    <recommendedName>
        <fullName evidence="6">Probable succinyl-diaminopimelate desuccinylase</fullName>
        <ecNumber evidence="5">3.5.1.18</ecNumber>
    </recommendedName>
</protein>
<dbReference type="InterPro" id="IPR036264">
    <property type="entry name" value="Bact_exopeptidase_dim_dom"/>
</dbReference>
<evidence type="ECO:0000256" key="6">
    <source>
        <dbReference type="ARBA" id="ARBA00016853"/>
    </source>
</evidence>
<keyword evidence="8" id="KW-0479">Metal-binding</keyword>
<dbReference type="SUPFAM" id="SSF53187">
    <property type="entry name" value="Zn-dependent exopeptidases"/>
    <property type="match status" value="1"/>
</dbReference>
<dbReference type="Pfam" id="PF07687">
    <property type="entry name" value="M20_dimer"/>
    <property type="match status" value="1"/>
</dbReference>
<dbReference type="InParanoid" id="B4D1L4"/>
<dbReference type="InterPro" id="IPR011650">
    <property type="entry name" value="Peptidase_M20_dimer"/>
</dbReference>
<comment type="similarity">
    <text evidence="4">Belongs to the peptidase M20A family.</text>
</comment>
<evidence type="ECO:0000313" key="15">
    <source>
        <dbReference type="Proteomes" id="UP000005824"/>
    </source>
</evidence>